<dbReference type="Pfam" id="PF08242">
    <property type="entry name" value="Methyltransf_12"/>
    <property type="match status" value="1"/>
</dbReference>
<reference evidence="3" key="1">
    <citation type="journal article" date="2014" name="Int. J. Syst. Evol. Microbiol.">
        <title>Complete genome of a new Firmicutes species belonging to the dominant human colonic microbiota ('Ruminococcus bicirculans') reveals two chromosomes and a selective capacity to utilize plant glucans.</title>
        <authorList>
            <consortium name="NISC Comparative Sequencing Program"/>
            <person name="Wegmann U."/>
            <person name="Louis P."/>
            <person name="Goesmann A."/>
            <person name="Henrissat B."/>
            <person name="Duncan S.H."/>
            <person name="Flint H.J."/>
        </authorList>
    </citation>
    <scope>NUCLEOTIDE SEQUENCE</scope>
    <source>
        <strain evidence="3">CGMCC 4.5581</strain>
    </source>
</reference>
<gene>
    <name evidence="4" type="ORF">FB380_003462</name>
    <name evidence="3" type="ORF">GCM10011589_38250</name>
</gene>
<dbReference type="AlphaFoldDB" id="A0A846LR88"/>
<dbReference type="EMBL" id="BMMI01000007">
    <property type="protein sequence ID" value="GGL78527.1"/>
    <property type="molecule type" value="Genomic_DNA"/>
</dbReference>
<keyword evidence="4" id="KW-0489">Methyltransferase</keyword>
<evidence type="ECO:0000313" key="4">
    <source>
        <dbReference type="EMBL" id="NIH68974.1"/>
    </source>
</evidence>
<comment type="caution">
    <text evidence="4">The sequence shown here is derived from an EMBL/GenBank/DDBJ whole genome shotgun (WGS) entry which is preliminary data.</text>
</comment>
<dbReference type="Pfam" id="PF21320">
    <property type="entry name" value="WHD_Rv2258c"/>
    <property type="match status" value="1"/>
</dbReference>
<dbReference type="Proteomes" id="UP000648663">
    <property type="component" value="Unassembled WGS sequence"/>
</dbReference>
<dbReference type="CDD" id="cd02440">
    <property type="entry name" value="AdoMet_MTases"/>
    <property type="match status" value="1"/>
</dbReference>
<name>A0A846LR88_9ACTN</name>
<dbReference type="RefSeq" id="WP_166756580.1">
    <property type="nucleotide sequence ID" value="NZ_BAABJU010000003.1"/>
</dbReference>
<reference evidence="6" key="2">
    <citation type="journal article" date="2019" name="Int. J. Syst. Evol. Microbiol.">
        <title>The Global Catalogue of Microorganisms (GCM) 10K type strain sequencing project: providing services to taxonomists for standard genome sequencing and annotation.</title>
        <authorList>
            <consortium name="The Broad Institute Genomics Platform"/>
            <consortium name="The Broad Institute Genome Sequencing Center for Infectious Disease"/>
            <person name="Wu L."/>
            <person name="Ma J."/>
        </authorList>
    </citation>
    <scope>NUCLEOTIDE SEQUENCE [LARGE SCALE GENOMIC DNA]</scope>
    <source>
        <strain evidence="6">CGMCC 4.5581</strain>
    </source>
</reference>
<protein>
    <submittedName>
        <fullName evidence="4">2-polyprenyl-3-methyl-5-hydroxy-6-metoxy-1, 4-benzoquinol methylase</fullName>
    </submittedName>
    <submittedName>
        <fullName evidence="3">SAM-dependent methyltransferase</fullName>
    </submittedName>
</protein>
<evidence type="ECO:0000313" key="6">
    <source>
        <dbReference type="Proteomes" id="UP000648663"/>
    </source>
</evidence>
<sequence>MTTTLTTLDEAEVLSERLFGAAVQSLELFAVHLGRRLGLYRVLADGRARTAAELAADAGIAERYAREWLDQQAVAGLLDTDDGEPSTGRRYRLGAAHARVLTVADDPLHAAPLASMLAGIGQALPDVVEAYRSGGGVPYARYGEDFRDGQGGVNRPAFTHDLVQDWLPAVPDVHSRLASGARVADVGCGQGWSTQAIARAYPASTVVGVDVDAGSVADAAATLDDDLADRVSYVVADAARLDALGVFDVVVMLETLHDIGRPVEALAAVRAALADGGTLVVADERVAPSFSAPGDEVERMMLGWSVVHCLPAAIATGDHDAIGTAIRPSVVVDLARQAGFGTVEVLPIDNPLFRFYRIQD</sequence>
<dbReference type="PANTHER" id="PTHR45128">
    <property type="entry name" value="METHYLTRANSFERASE TYPE 11"/>
    <property type="match status" value="1"/>
</dbReference>
<evidence type="ECO:0000259" key="1">
    <source>
        <dbReference type="Pfam" id="PF08242"/>
    </source>
</evidence>
<evidence type="ECO:0000259" key="2">
    <source>
        <dbReference type="Pfam" id="PF21320"/>
    </source>
</evidence>
<dbReference type="Gene3D" id="3.40.50.150">
    <property type="entry name" value="Vaccinia Virus protein VP39"/>
    <property type="match status" value="1"/>
</dbReference>
<dbReference type="InterPro" id="IPR036390">
    <property type="entry name" value="WH_DNA-bd_sf"/>
</dbReference>
<reference evidence="3" key="4">
    <citation type="submission" date="2024-05" db="EMBL/GenBank/DDBJ databases">
        <authorList>
            <person name="Sun Q."/>
            <person name="Zhou Y."/>
        </authorList>
    </citation>
    <scope>NUCLEOTIDE SEQUENCE</scope>
    <source>
        <strain evidence="3">CGMCC 4.5581</strain>
    </source>
</reference>
<dbReference type="Gene3D" id="1.10.10.10">
    <property type="entry name" value="Winged helix-like DNA-binding domain superfamily/Winged helix DNA-binding domain"/>
    <property type="match status" value="1"/>
</dbReference>
<keyword evidence="4" id="KW-0808">Transferase</keyword>
<feature type="domain" description="S-adenosylmethionine-dependent methyltransferase Rv2258c-like winged HTH" evidence="2">
    <location>
        <begin position="31"/>
        <end position="102"/>
    </location>
</feature>
<accession>A0A846LR88</accession>
<keyword evidence="6" id="KW-1185">Reference proteome</keyword>
<dbReference type="InterPro" id="IPR048711">
    <property type="entry name" value="WHD_Rv2258c"/>
</dbReference>
<dbReference type="GO" id="GO:0008168">
    <property type="term" value="F:methyltransferase activity"/>
    <property type="evidence" value="ECO:0007669"/>
    <property type="project" value="UniProtKB-KW"/>
</dbReference>
<dbReference type="InterPro" id="IPR029063">
    <property type="entry name" value="SAM-dependent_MTases_sf"/>
</dbReference>
<dbReference type="InterPro" id="IPR013217">
    <property type="entry name" value="Methyltransf_12"/>
</dbReference>
<dbReference type="EMBL" id="JAAMPA010000002">
    <property type="protein sequence ID" value="NIH68974.1"/>
    <property type="molecule type" value="Genomic_DNA"/>
</dbReference>
<proteinExistence type="predicted"/>
<dbReference type="InterPro" id="IPR036388">
    <property type="entry name" value="WH-like_DNA-bd_sf"/>
</dbReference>
<evidence type="ECO:0000313" key="3">
    <source>
        <dbReference type="EMBL" id="GGL78527.1"/>
    </source>
</evidence>
<reference evidence="4 5" key="3">
    <citation type="submission" date="2020-02" db="EMBL/GenBank/DDBJ databases">
        <title>Sequencing the genomes of 1000 actinobacteria strains.</title>
        <authorList>
            <person name="Klenk H.-P."/>
        </authorList>
    </citation>
    <scope>NUCLEOTIDE SEQUENCE [LARGE SCALE GENOMIC DNA]</scope>
    <source>
        <strain evidence="4 5">DSM 45201</strain>
    </source>
</reference>
<dbReference type="InterPro" id="IPR053173">
    <property type="entry name" value="SAM-binding_MTase"/>
</dbReference>
<dbReference type="Proteomes" id="UP000552836">
    <property type="component" value="Unassembled WGS sequence"/>
</dbReference>
<organism evidence="4 5">
    <name type="scientific">Modestobacter marinus</name>
    <dbReference type="NCBI Taxonomy" id="477641"/>
    <lineage>
        <taxon>Bacteria</taxon>
        <taxon>Bacillati</taxon>
        <taxon>Actinomycetota</taxon>
        <taxon>Actinomycetes</taxon>
        <taxon>Geodermatophilales</taxon>
        <taxon>Geodermatophilaceae</taxon>
        <taxon>Modestobacter</taxon>
    </lineage>
</organism>
<dbReference type="SUPFAM" id="SSF46785">
    <property type="entry name" value="Winged helix' DNA-binding domain"/>
    <property type="match status" value="1"/>
</dbReference>
<evidence type="ECO:0000313" key="5">
    <source>
        <dbReference type="Proteomes" id="UP000552836"/>
    </source>
</evidence>
<feature type="domain" description="Methyltransferase type 12" evidence="1">
    <location>
        <begin position="185"/>
        <end position="279"/>
    </location>
</feature>
<dbReference type="SUPFAM" id="SSF53335">
    <property type="entry name" value="S-adenosyl-L-methionine-dependent methyltransferases"/>
    <property type="match status" value="1"/>
</dbReference>
<dbReference type="GO" id="GO:0032259">
    <property type="term" value="P:methylation"/>
    <property type="evidence" value="ECO:0007669"/>
    <property type="project" value="UniProtKB-KW"/>
</dbReference>